<comment type="catalytic activity">
    <reaction evidence="1">
        <text>Release of an N-terminal amino acid, Xaa-|-Yaa- from a peptide, amide or arylamide. Xaa is preferably Ala, but may be most amino acids including Pro (slow action). When a terminal hydrophobic residue is followed by a prolyl residue, the two may be released as an intact Xaa-Pro dipeptide.</text>
        <dbReference type="EC" id="3.4.11.2"/>
    </reaction>
</comment>
<protein>
    <recommendedName>
        <fullName evidence="9">Aminopeptidase</fullName>
        <ecNumber evidence="9">3.4.11.-</ecNumber>
    </recommendedName>
</protein>
<keyword evidence="10" id="KW-0732">Signal</keyword>
<evidence type="ECO:0000256" key="8">
    <source>
        <dbReference type="ARBA" id="ARBA00023049"/>
    </source>
</evidence>
<dbReference type="Proteomes" id="UP001501011">
    <property type="component" value="Unassembled WGS sequence"/>
</dbReference>
<dbReference type="SUPFAM" id="SSF63737">
    <property type="entry name" value="Leukotriene A4 hydrolase N-terminal domain"/>
    <property type="match status" value="1"/>
</dbReference>
<evidence type="ECO:0000256" key="9">
    <source>
        <dbReference type="RuleBase" id="RU364040"/>
    </source>
</evidence>
<comment type="caution">
    <text evidence="14">The sequence shown here is derived from an EMBL/GenBank/DDBJ whole genome shotgun (WGS) entry which is preliminary data.</text>
</comment>
<dbReference type="InterPro" id="IPR024571">
    <property type="entry name" value="ERAP1-like_C_dom"/>
</dbReference>
<feature type="signal peptide" evidence="10">
    <location>
        <begin position="1"/>
        <end position="22"/>
    </location>
</feature>
<evidence type="ECO:0000256" key="1">
    <source>
        <dbReference type="ARBA" id="ARBA00000098"/>
    </source>
</evidence>
<dbReference type="CDD" id="cd09601">
    <property type="entry name" value="M1_APN-Q_like"/>
    <property type="match status" value="1"/>
</dbReference>
<dbReference type="Gene3D" id="1.10.390.10">
    <property type="entry name" value="Neutral Protease Domain 2"/>
    <property type="match status" value="1"/>
</dbReference>
<feature type="domain" description="Aminopeptidase N-like N-terminal" evidence="13">
    <location>
        <begin position="80"/>
        <end position="258"/>
    </location>
</feature>
<dbReference type="PANTHER" id="PTHR11533:SF174">
    <property type="entry name" value="PUROMYCIN-SENSITIVE AMINOPEPTIDASE-RELATED"/>
    <property type="match status" value="1"/>
</dbReference>
<evidence type="ECO:0000256" key="2">
    <source>
        <dbReference type="ARBA" id="ARBA00010136"/>
    </source>
</evidence>
<comment type="similarity">
    <text evidence="2 9">Belongs to the peptidase M1 family.</text>
</comment>
<dbReference type="PRINTS" id="PR00756">
    <property type="entry name" value="ALADIPTASE"/>
</dbReference>
<dbReference type="InterPro" id="IPR045357">
    <property type="entry name" value="Aminopeptidase_N-like_N"/>
</dbReference>
<evidence type="ECO:0000256" key="4">
    <source>
        <dbReference type="ARBA" id="ARBA00022670"/>
    </source>
</evidence>
<dbReference type="InterPro" id="IPR027268">
    <property type="entry name" value="Peptidase_M4/M1_CTD_sf"/>
</dbReference>
<keyword evidence="7 9" id="KW-0862">Zinc</keyword>
<keyword evidence="6 9" id="KW-0378">Hydrolase</keyword>
<proteinExistence type="inferred from homology"/>
<evidence type="ECO:0000259" key="12">
    <source>
        <dbReference type="Pfam" id="PF11838"/>
    </source>
</evidence>
<keyword evidence="3 9" id="KW-0031">Aminopeptidase</keyword>
<dbReference type="Gene3D" id="1.25.50.20">
    <property type="match status" value="1"/>
</dbReference>
<dbReference type="InterPro" id="IPR042097">
    <property type="entry name" value="Aminopeptidase_N-like_N_sf"/>
</dbReference>
<feature type="chain" id="PRO_5045518454" description="Aminopeptidase" evidence="10">
    <location>
        <begin position="23"/>
        <end position="940"/>
    </location>
</feature>
<dbReference type="InterPro" id="IPR034016">
    <property type="entry name" value="M1_APN-typ"/>
</dbReference>
<sequence length="940" mass="104863">MNKVGLILIRFAVTLCGLTLIAACQQESETNQKTTDNTKVVQSLAQKNGNDKNEQQDAELLKASNYPSDLPTGRLPSSIKPTSYDINLKVDPNEPTFTGKVVIQLQLDEATSHIWLHGKDIIAKSVTLTAKGQQPLSGNYEQLDDTGVVKLSFEQPITQQSAKLVIEYEAPFNEALEGLYRVKDGELNYAFTQFEATAARLAFPSFDEPAFKVPFTYSMTVRNEHRAFTNTPAVSETDLGNGWKTIVFAQSKPLPTYLIAFAVGDFDVVEWQDIPSSEVRDFSIPLRGIATKGKGHRLTYALKNTKDILNGLEQYFQIPYPYKKLDIVAVPDFNAGAMENAGLITYREQLLLFDNTISLDQKRAYMNVHAHELAHQWFGNLVTPVWWDDIWLNEAFATWMAHVSNNTVYPKQKFRQALLERSLNVMASDSLITARQIRQPIESNHDIQSAFDGITYSKGGGVLSMLEAFLGPENFRAGIQHYMKKFEFENATAQDFITAIGEKSPHIPLETIQDAFNSFLEQPGIPLLSVELTCKENAKASVSVSQSRYLPIGSKGSTAQTWKVPACFKYAIDGNQHQVCRVLEGQQQSFELNEAGCPAFVMPNANGAGYYRFSMESEGWQSLLSHKAALSTEEMMSLNNSLQGAINAGKMSFTDLVEIAPQIIASESEAIAMGPSKLLSFVYSRVAKTDEQKAKLASLNRSLYGQKLTELGLETQKEDSVNTIRMRTGLINFLSDQGEDKAVRQYLTDMAIAYTGYKVDGNMHPEKADSNVISTALQVAVEDLGTPFAKHLKMQLDSSNDGTVRGRLLGGLGAVQDPEYAAELRELILSEELRDNEIYSIMVGQLNDDELQQPMWEWFKTNIEGIKSRIPPFGQNRLPVVGQFFCSSTMKADYKAFFKPIVEELAGAPRPYQQSLESIELCMAQAKFHRDNVQQYLSNQ</sequence>
<keyword evidence="8 9" id="KW-0482">Metalloprotease</keyword>
<dbReference type="Pfam" id="PF01433">
    <property type="entry name" value="Peptidase_M1"/>
    <property type="match status" value="1"/>
</dbReference>
<dbReference type="InterPro" id="IPR014782">
    <property type="entry name" value="Peptidase_M1_dom"/>
</dbReference>
<name>A0ABP8IGD7_9GAMM</name>
<dbReference type="Gene3D" id="2.60.40.1730">
    <property type="entry name" value="tricorn interacting facor f3 domain"/>
    <property type="match status" value="1"/>
</dbReference>
<dbReference type="Pfam" id="PF11838">
    <property type="entry name" value="ERAP1_C"/>
    <property type="match status" value="1"/>
</dbReference>
<dbReference type="EMBL" id="BAABFV010000001">
    <property type="protein sequence ID" value="GAA4358253.1"/>
    <property type="molecule type" value="Genomic_DNA"/>
</dbReference>
<dbReference type="Pfam" id="PF17900">
    <property type="entry name" value="Peptidase_M1_N"/>
    <property type="match status" value="1"/>
</dbReference>
<dbReference type="RefSeq" id="WP_345291916.1">
    <property type="nucleotide sequence ID" value="NZ_BAABFV010000001.1"/>
</dbReference>
<keyword evidence="15" id="KW-1185">Reference proteome</keyword>
<dbReference type="EC" id="3.4.11.-" evidence="9"/>
<keyword evidence="4 9" id="KW-0645">Protease</keyword>
<evidence type="ECO:0000313" key="14">
    <source>
        <dbReference type="EMBL" id="GAA4358253.1"/>
    </source>
</evidence>
<evidence type="ECO:0000256" key="10">
    <source>
        <dbReference type="SAM" id="SignalP"/>
    </source>
</evidence>
<dbReference type="PROSITE" id="PS51257">
    <property type="entry name" value="PROKAR_LIPOPROTEIN"/>
    <property type="match status" value="1"/>
</dbReference>
<dbReference type="InterPro" id="IPR001930">
    <property type="entry name" value="Peptidase_M1"/>
</dbReference>
<evidence type="ECO:0000256" key="6">
    <source>
        <dbReference type="ARBA" id="ARBA00022801"/>
    </source>
</evidence>
<evidence type="ECO:0000256" key="5">
    <source>
        <dbReference type="ARBA" id="ARBA00022723"/>
    </source>
</evidence>
<feature type="domain" description="ERAP1-like C-terminal" evidence="12">
    <location>
        <begin position="600"/>
        <end position="920"/>
    </location>
</feature>
<dbReference type="SUPFAM" id="SSF55486">
    <property type="entry name" value="Metalloproteases ('zincins'), catalytic domain"/>
    <property type="match status" value="1"/>
</dbReference>
<evidence type="ECO:0000256" key="7">
    <source>
        <dbReference type="ARBA" id="ARBA00022833"/>
    </source>
</evidence>
<evidence type="ECO:0000313" key="15">
    <source>
        <dbReference type="Proteomes" id="UP001501011"/>
    </source>
</evidence>
<accession>A0ABP8IGD7</accession>
<organism evidence="14 15">
    <name type="scientific">Kangiella marina</name>
    <dbReference type="NCBI Taxonomy" id="1079178"/>
    <lineage>
        <taxon>Bacteria</taxon>
        <taxon>Pseudomonadati</taxon>
        <taxon>Pseudomonadota</taxon>
        <taxon>Gammaproteobacteria</taxon>
        <taxon>Kangiellales</taxon>
        <taxon>Kangiellaceae</taxon>
        <taxon>Kangiella</taxon>
    </lineage>
</organism>
<evidence type="ECO:0000259" key="13">
    <source>
        <dbReference type="Pfam" id="PF17900"/>
    </source>
</evidence>
<dbReference type="InterPro" id="IPR050344">
    <property type="entry name" value="Peptidase_M1_aminopeptidases"/>
</dbReference>
<reference evidence="15" key="1">
    <citation type="journal article" date="2019" name="Int. J. Syst. Evol. Microbiol.">
        <title>The Global Catalogue of Microorganisms (GCM) 10K type strain sequencing project: providing services to taxonomists for standard genome sequencing and annotation.</title>
        <authorList>
            <consortium name="The Broad Institute Genomics Platform"/>
            <consortium name="The Broad Institute Genome Sequencing Center for Infectious Disease"/>
            <person name="Wu L."/>
            <person name="Ma J."/>
        </authorList>
    </citation>
    <scope>NUCLEOTIDE SEQUENCE [LARGE SCALE GENOMIC DNA]</scope>
    <source>
        <strain evidence="15">JCM 17728</strain>
    </source>
</reference>
<gene>
    <name evidence="14" type="ORF">GCM10023151_08100</name>
</gene>
<dbReference type="PANTHER" id="PTHR11533">
    <property type="entry name" value="PROTEASE M1 ZINC METALLOPROTEASE"/>
    <property type="match status" value="1"/>
</dbReference>
<evidence type="ECO:0000256" key="3">
    <source>
        <dbReference type="ARBA" id="ARBA00022438"/>
    </source>
</evidence>
<comment type="cofactor">
    <cofactor evidence="9">
        <name>Zn(2+)</name>
        <dbReference type="ChEBI" id="CHEBI:29105"/>
    </cofactor>
    <text evidence="9">Binds 1 zinc ion per subunit.</text>
</comment>
<feature type="domain" description="Peptidase M1 membrane alanine aminopeptidase" evidence="11">
    <location>
        <begin position="300"/>
        <end position="505"/>
    </location>
</feature>
<keyword evidence="5 9" id="KW-0479">Metal-binding</keyword>
<evidence type="ECO:0000259" key="11">
    <source>
        <dbReference type="Pfam" id="PF01433"/>
    </source>
</evidence>